<dbReference type="InterPro" id="IPR027417">
    <property type="entry name" value="P-loop_NTPase"/>
</dbReference>
<dbReference type="NCBIfam" id="NF005677">
    <property type="entry name" value="PRK07471.1"/>
    <property type="match status" value="1"/>
</dbReference>
<dbReference type="NCBIfam" id="NF006586">
    <property type="entry name" value="PRK09112.1"/>
    <property type="match status" value="1"/>
</dbReference>
<dbReference type="PANTHER" id="PTHR11669">
    <property type="entry name" value="REPLICATION FACTOR C / DNA POLYMERASE III GAMMA-TAU SUBUNIT"/>
    <property type="match status" value="1"/>
</dbReference>
<proteinExistence type="predicted"/>
<dbReference type="InterPro" id="IPR050238">
    <property type="entry name" value="DNA_Rep/Repair_Clamp_Loader"/>
</dbReference>
<name>A0A8J3DEK5_9HYPH</name>
<keyword evidence="2" id="KW-1185">Reference proteome</keyword>
<dbReference type="EMBL" id="BMZO01000001">
    <property type="protein sequence ID" value="GHC61033.1"/>
    <property type="molecule type" value="Genomic_DNA"/>
</dbReference>
<reference evidence="1" key="2">
    <citation type="submission" date="2020-09" db="EMBL/GenBank/DDBJ databases">
        <authorList>
            <person name="Sun Q."/>
            <person name="Kim S."/>
        </authorList>
    </citation>
    <scope>NUCLEOTIDE SEQUENCE</scope>
    <source>
        <strain evidence="1">KCTC 42097</strain>
    </source>
</reference>
<protein>
    <submittedName>
        <fullName evidence="1">DNA polymerase III subunit delta</fullName>
    </submittedName>
</protein>
<dbReference type="RefSeq" id="WP_189486829.1">
    <property type="nucleotide sequence ID" value="NZ_BMZO01000001.1"/>
</dbReference>
<organism evidence="1 2">
    <name type="scientific">Limoniibacter endophyticus</name>
    <dbReference type="NCBI Taxonomy" id="1565040"/>
    <lineage>
        <taxon>Bacteria</taxon>
        <taxon>Pseudomonadati</taxon>
        <taxon>Pseudomonadota</taxon>
        <taxon>Alphaproteobacteria</taxon>
        <taxon>Hyphomicrobiales</taxon>
        <taxon>Bartonellaceae</taxon>
        <taxon>Limoniibacter</taxon>
    </lineage>
</organism>
<dbReference type="GO" id="GO:0006261">
    <property type="term" value="P:DNA-templated DNA replication"/>
    <property type="evidence" value="ECO:0007669"/>
    <property type="project" value="TreeGrafter"/>
</dbReference>
<sequence>MNERLAPENYDTLDNVLEPAENPYLVGHDAIQIMLAQAYREGKLHHGLMFAGARGIGKATLAFHLAYHLMRHPDHRQAPERLQPPDPSSGLFRQIATGAHPAILHLSRPFNDKTKTFKSVITVEEIRRVSKFLSMTASDGSPRVVIVDPAEDMNINAANALLKNLEEPPARTHFILITHAPGRLLPTIRSRCQLQLFHPLEDEAMTQVVSRFGMLGSVERNLPEALASRADGSPRNAVLLTQYGGMDIAEAVEKLVASSTPDIGTMMRLADAVTGRDSVVQFELFNREMLDVVAGRASIEARTGNIAYADRLSHLWQEVRQTTIECETYNLDKRQHVFSLIEMVRVAFAG</sequence>
<evidence type="ECO:0000313" key="2">
    <source>
        <dbReference type="Proteomes" id="UP000641137"/>
    </source>
</evidence>
<dbReference type="GO" id="GO:0009360">
    <property type="term" value="C:DNA polymerase III complex"/>
    <property type="evidence" value="ECO:0007669"/>
    <property type="project" value="TreeGrafter"/>
</dbReference>
<dbReference type="Proteomes" id="UP000641137">
    <property type="component" value="Unassembled WGS sequence"/>
</dbReference>
<dbReference type="PANTHER" id="PTHR11669:SF8">
    <property type="entry name" value="DNA POLYMERASE III SUBUNIT DELTA"/>
    <property type="match status" value="1"/>
</dbReference>
<gene>
    <name evidence="1" type="ORF">GCM10010136_01390</name>
</gene>
<dbReference type="Pfam" id="PF13177">
    <property type="entry name" value="DNA_pol3_delta2"/>
    <property type="match status" value="1"/>
</dbReference>
<dbReference type="Gene3D" id="3.40.50.300">
    <property type="entry name" value="P-loop containing nucleotide triphosphate hydrolases"/>
    <property type="match status" value="1"/>
</dbReference>
<comment type="caution">
    <text evidence="1">The sequence shown here is derived from an EMBL/GenBank/DDBJ whole genome shotgun (WGS) entry which is preliminary data.</text>
</comment>
<reference evidence="1" key="1">
    <citation type="journal article" date="2014" name="Int. J. Syst. Evol. Microbiol.">
        <title>Complete genome sequence of Corynebacterium casei LMG S-19264T (=DSM 44701T), isolated from a smear-ripened cheese.</title>
        <authorList>
            <consortium name="US DOE Joint Genome Institute (JGI-PGF)"/>
            <person name="Walter F."/>
            <person name="Albersmeier A."/>
            <person name="Kalinowski J."/>
            <person name="Ruckert C."/>
        </authorList>
    </citation>
    <scope>NUCLEOTIDE SEQUENCE</scope>
    <source>
        <strain evidence="1">KCTC 42097</strain>
    </source>
</reference>
<dbReference type="AlphaFoldDB" id="A0A8J3DEK5"/>
<accession>A0A8J3DEK5</accession>
<dbReference type="SUPFAM" id="SSF52540">
    <property type="entry name" value="P-loop containing nucleoside triphosphate hydrolases"/>
    <property type="match status" value="1"/>
</dbReference>
<evidence type="ECO:0000313" key="1">
    <source>
        <dbReference type="EMBL" id="GHC61033.1"/>
    </source>
</evidence>